<dbReference type="STRING" id="698738.OLEAN_C14820"/>
<dbReference type="InterPro" id="IPR000760">
    <property type="entry name" value="Inositol_monophosphatase-like"/>
</dbReference>
<dbReference type="GO" id="GO:0006020">
    <property type="term" value="P:inositol metabolic process"/>
    <property type="evidence" value="ECO:0007669"/>
    <property type="project" value="TreeGrafter"/>
</dbReference>
<dbReference type="GO" id="GO:0046872">
    <property type="term" value="F:metal ion binding"/>
    <property type="evidence" value="ECO:0007669"/>
    <property type="project" value="UniProtKB-KW"/>
</dbReference>
<dbReference type="CDD" id="cd01637">
    <property type="entry name" value="IMPase_like"/>
    <property type="match status" value="1"/>
</dbReference>
<protein>
    <submittedName>
        <fullName evidence="3">Inositol monophosphatase</fullName>
        <ecNumber evidence="3">3.1.3.25</ecNumber>
    </submittedName>
</protein>
<evidence type="ECO:0000256" key="1">
    <source>
        <dbReference type="ARBA" id="ARBA00009759"/>
    </source>
</evidence>
<dbReference type="EC" id="3.1.3.25" evidence="3"/>
<dbReference type="EMBL" id="FO203512">
    <property type="protein sequence ID" value="CCK75658.1"/>
    <property type="molecule type" value="Genomic_DNA"/>
</dbReference>
<feature type="binding site" evidence="2">
    <location>
        <position position="88"/>
    </location>
    <ligand>
        <name>Mg(2+)</name>
        <dbReference type="ChEBI" id="CHEBI:18420"/>
        <label>1</label>
        <note>catalytic</note>
    </ligand>
</feature>
<dbReference type="GO" id="GO:0008934">
    <property type="term" value="F:inositol monophosphate 1-phosphatase activity"/>
    <property type="evidence" value="ECO:0007669"/>
    <property type="project" value="TreeGrafter"/>
</dbReference>
<keyword evidence="2" id="KW-0460">Magnesium</keyword>
<organism evidence="3 4">
    <name type="scientific">Oleispira antarctica RB-8</name>
    <dbReference type="NCBI Taxonomy" id="698738"/>
    <lineage>
        <taxon>Bacteria</taxon>
        <taxon>Pseudomonadati</taxon>
        <taxon>Pseudomonadota</taxon>
        <taxon>Gammaproteobacteria</taxon>
        <taxon>Oceanospirillales</taxon>
        <taxon>Oceanospirillaceae</taxon>
        <taxon>Oleispira</taxon>
    </lineage>
</organism>
<reference evidence="3 4" key="1">
    <citation type="journal article" date="2013" name="Nat. Commun.">
        <title>Genome sequence and functional genomic analysis of the oil-degrading bacterium Oleispira antarctica.</title>
        <authorList>
            <person name="Kube M."/>
            <person name="Chernikova T.N."/>
            <person name="Al-Ramahi Y."/>
            <person name="Beloqui A."/>
            <person name="Lopez-Cortez N."/>
            <person name="Guazzaroni M.E."/>
            <person name="Heipieper H.J."/>
            <person name="Klages S."/>
            <person name="Kotsyurbenko O.R."/>
            <person name="Langer I."/>
            <person name="Nechitaylo T.Y."/>
            <person name="Lunsdorf H."/>
            <person name="Fernandez M."/>
            <person name="Juarez S."/>
            <person name="Ciordia S."/>
            <person name="Singer A."/>
            <person name="Kagan O."/>
            <person name="Egorova O."/>
            <person name="Petit P.A."/>
            <person name="Stogios P."/>
            <person name="Kim Y."/>
            <person name="Tchigvintsev A."/>
            <person name="Flick R."/>
            <person name="Denaro R."/>
            <person name="Genovese M."/>
            <person name="Albar J.P."/>
            <person name="Reva O.N."/>
            <person name="Martinez-Gomariz M."/>
            <person name="Tran H."/>
            <person name="Ferrer M."/>
            <person name="Savchenko A."/>
            <person name="Yakunin A.F."/>
            <person name="Yakimov M.M."/>
            <person name="Golyshina O.V."/>
            <person name="Reinhardt R."/>
            <person name="Golyshin P.N."/>
        </authorList>
    </citation>
    <scope>NUCLEOTIDE SEQUENCE [LARGE SCALE GENOMIC DNA]</scope>
</reference>
<sequence length="260" mass="28625">MQPLVNLALRAARNAGQDLVRSLDRFDPYQSSDQEKSKFVADCAIGLEKSIIFELKNACPEDSYQGRETGFHSPAEGTPRNQWQICVIDDLVNFRVGLPDFAIIVSYIVNGKTEHTVVINPMNGDEFSASRGRGAQLNNRRLRCGQLREINQALIGFKTPNHTEGERAFENRQKITSLISQANDVRALGSSVLMMAYTAADRLHGAMLCDMDEFSLNAGSLIAHEAGCLTANLTGQPLIKAPADILVANPRLLKELIQKV</sequence>
<comment type="similarity">
    <text evidence="1">Belongs to the inositol monophosphatase superfamily.</text>
</comment>
<dbReference type="SUPFAM" id="SSF56655">
    <property type="entry name" value="Carbohydrate phosphatase"/>
    <property type="match status" value="1"/>
</dbReference>
<feature type="binding site" evidence="2">
    <location>
        <position position="89"/>
    </location>
    <ligand>
        <name>Mg(2+)</name>
        <dbReference type="ChEBI" id="CHEBI:18420"/>
        <label>1</label>
        <note>catalytic</note>
    </ligand>
</feature>
<dbReference type="Pfam" id="PF00459">
    <property type="entry name" value="Inositol_P"/>
    <property type="match status" value="1"/>
</dbReference>
<dbReference type="OrthoDB" id="9785695at2"/>
<gene>
    <name evidence="3" type="primary">suhB</name>
    <name evidence="3" type="ORF">OLEAN_C14820</name>
</gene>
<evidence type="ECO:0000313" key="4">
    <source>
        <dbReference type="Proteomes" id="UP000032749"/>
    </source>
</evidence>
<dbReference type="Proteomes" id="UP000032749">
    <property type="component" value="Chromosome"/>
</dbReference>
<dbReference type="Gene3D" id="3.30.540.10">
    <property type="entry name" value="Fructose-1,6-Bisphosphatase, subunit A, domain 1"/>
    <property type="match status" value="1"/>
</dbReference>
<dbReference type="AlphaFoldDB" id="R4YQV6"/>
<dbReference type="KEGG" id="oai:OLEAN_C14820"/>
<dbReference type="GO" id="GO:0007165">
    <property type="term" value="P:signal transduction"/>
    <property type="evidence" value="ECO:0007669"/>
    <property type="project" value="TreeGrafter"/>
</dbReference>
<dbReference type="PRINTS" id="PR00377">
    <property type="entry name" value="IMPHPHTASES"/>
</dbReference>
<dbReference type="HOGENOM" id="CLU_044118_0_0_6"/>
<evidence type="ECO:0000256" key="2">
    <source>
        <dbReference type="PIRSR" id="PIRSR600760-2"/>
    </source>
</evidence>
<dbReference type="PANTHER" id="PTHR20854">
    <property type="entry name" value="INOSITOL MONOPHOSPHATASE"/>
    <property type="match status" value="1"/>
</dbReference>
<dbReference type="Gene3D" id="3.40.190.80">
    <property type="match status" value="1"/>
</dbReference>
<name>R4YQV6_OLEAN</name>
<accession>R4YQV6</accession>
<dbReference type="PANTHER" id="PTHR20854:SF4">
    <property type="entry name" value="INOSITOL-1-MONOPHOSPHATASE-RELATED"/>
    <property type="match status" value="1"/>
</dbReference>
<comment type="cofactor">
    <cofactor evidence="2">
        <name>Mg(2+)</name>
        <dbReference type="ChEBI" id="CHEBI:18420"/>
    </cofactor>
</comment>
<keyword evidence="4" id="KW-1185">Reference proteome</keyword>
<keyword evidence="3" id="KW-0378">Hydrolase</keyword>
<proteinExistence type="inferred from homology"/>
<keyword evidence="2" id="KW-0479">Metal-binding</keyword>
<dbReference type="PATRIC" id="fig|698738.3.peg.1532"/>
<evidence type="ECO:0000313" key="3">
    <source>
        <dbReference type="EMBL" id="CCK75658.1"/>
    </source>
</evidence>